<proteinExistence type="predicted"/>
<evidence type="ECO:0000256" key="1">
    <source>
        <dbReference type="SAM" id="Coils"/>
    </source>
</evidence>
<dbReference type="InterPro" id="IPR004330">
    <property type="entry name" value="FAR1_DNA_bnd_dom"/>
</dbReference>
<keyword evidence="4" id="KW-1185">Reference proteome</keyword>
<dbReference type="Pfam" id="PF03101">
    <property type="entry name" value="FAR1"/>
    <property type="match status" value="1"/>
</dbReference>
<accession>A0A7J0FSY3</accession>
<keyword evidence="1" id="KW-0175">Coiled coil</keyword>
<dbReference type="OrthoDB" id="1886686at2759"/>
<feature type="coiled-coil region" evidence="1">
    <location>
        <begin position="323"/>
        <end position="350"/>
    </location>
</feature>
<evidence type="ECO:0000259" key="2">
    <source>
        <dbReference type="Pfam" id="PF03101"/>
    </source>
</evidence>
<protein>
    <submittedName>
        <fullName evidence="3">Far-red impaired responsive (FAR1) family protein</fullName>
    </submittedName>
</protein>
<reference evidence="3 4" key="1">
    <citation type="submission" date="2019-07" db="EMBL/GenBank/DDBJ databases">
        <title>De Novo Assembly of kiwifruit Actinidia rufa.</title>
        <authorList>
            <person name="Sugita-Konishi S."/>
            <person name="Sato K."/>
            <person name="Mori E."/>
            <person name="Abe Y."/>
            <person name="Kisaki G."/>
            <person name="Hamano K."/>
            <person name="Suezawa K."/>
            <person name="Otani M."/>
            <person name="Fukuda T."/>
            <person name="Manabe T."/>
            <person name="Gomi K."/>
            <person name="Tabuchi M."/>
            <person name="Akimitsu K."/>
            <person name="Kataoka I."/>
        </authorList>
    </citation>
    <scope>NUCLEOTIDE SEQUENCE [LARGE SCALE GENOMIC DNA]</scope>
    <source>
        <strain evidence="4">cv. Fuchu</strain>
    </source>
</reference>
<feature type="domain" description="FAR1" evidence="2">
    <location>
        <begin position="82"/>
        <end position="170"/>
    </location>
</feature>
<dbReference type="PANTHER" id="PTHR46328:SF7">
    <property type="entry name" value="FAR-RED IMPAIRED RESPONSIVE (FAR1) FAMILY PROTEIN"/>
    <property type="match status" value="1"/>
</dbReference>
<comment type="caution">
    <text evidence="3">The sequence shown here is derived from an EMBL/GenBank/DDBJ whole genome shotgun (WGS) entry which is preliminary data.</text>
</comment>
<gene>
    <name evidence="3" type="ORF">Acr_15g0004350</name>
</gene>
<dbReference type="EMBL" id="BJWL01000015">
    <property type="protein sequence ID" value="GFZ01826.1"/>
    <property type="molecule type" value="Genomic_DNA"/>
</dbReference>
<organism evidence="3 4">
    <name type="scientific">Actinidia rufa</name>
    <dbReference type="NCBI Taxonomy" id="165716"/>
    <lineage>
        <taxon>Eukaryota</taxon>
        <taxon>Viridiplantae</taxon>
        <taxon>Streptophyta</taxon>
        <taxon>Embryophyta</taxon>
        <taxon>Tracheophyta</taxon>
        <taxon>Spermatophyta</taxon>
        <taxon>Magnoliopsida</taxon>
        <taxon>eudicotyledons</taxon>
        <taxon>Gunneridae</taxon>
        <taxon>Pentapetalae</taxon>
        <taxon>asterids</taxon>
        <taxon>Ericales</taxon>
        <taxon>Actinidiaceae</taxon>
        <taxon>Actinidia</taxon>
    </lineage>
</organism>
<evidence type="ECO:0000313" key="4">
    <source>
        <dbReference type="Proteomes" id="UP000585474"/>
    </source>
</evidence>
<evidence type="ECO:0000313" key="3">
    <source>
        <dbReference type="EMBL" id="GFZ01826.1"/>
    </source>
</evidence>
<dbReference type="Proteomes" id="UP000585474">
    <property type="component" value="Unassembled WGS sequence"/>
</dbReference>
<dbReference type="AlphaFoldDB" id="A0A7J0FSY3"/>
<sequence>MMLLGMDLDKREGALDNPTQVNISMCEGAEVQEPHVGMEFDLDEQEGALDILTEGNIIVCDEAEVQEPYVGMEFDSEDDAKRFYFEYARKIGFVVRIMQRRCSETDGRIVSRRLGCNKQGFSPNYGTIGPDKKPKSCAREGCKATILMKLEKSGKWVVSRFVKEHNHPLVVTEQGLSTYVIVLSHMEFVVEERKSDEVPMTLISVGIGWDLKGPDSFRSGDGSSSNPTRLDPTYWEQVEGADILEHFYQFRGTGDELDELKWREKGGKSTVSSFYAILAGSGGGVQFPWRQGDKDNKIEQLTRELRHQDQLCAAYREILQKFLTSIEEQADQLSTKIQDVVENVREVEAEAQTTLSK</sequence>
<name>A0A7J0FSY3_9ERIC</name>
<dbReference type="PANTHER" id="PTHR46328">
    <property type="entry name" value="FAR-RED IMPAIRED RESPONSIVE (FAR1) FAMILY PROTEIN-RELATED"/>
    <property type="match status" value="1"/>
</dbReference>